<feature type="compositionally biased region" description="Polar residues" evidence="1">
    <location>
        <begin position="103"/>
        <end position="120"/>
    </location>
</feature>
<sequence length="130" mass="14840">MKIVSDTNLSKNDLEEICRGLGIPTEGTKADLIQKIRDYSNEGNRIRPEQSENEKMLNDDENDDLMETDYLNDEEDILEYDPQAQTLRELAQKSRGKMKIPQPNITAQSTEEQGSQTLGETSEIPKKPRK</sequence>
<evidence type="ECO:0000256" key="1">
    <source>
        <dbReference type="SAM" id="MobiDB-lite"/>
    </source>
</evidence>
<dbReference type="Proteomes" id="UP000266673">
    <property type="component" value="Unassembled WGS sequence"/>
</dbReference>
<feature type="region of interest" description="Disordered" evidence="1">
    <location>
        <begin position="41"/>
        <end position="63"/>
    </location>
</feature>
<evidence type="ECO:0000259" key="2">
    <source>
        <dbReference type="PROSITE" id="PS50800"/>
    </source>
</evidence>
<evidence type="ECO:0000313" key="3">
    <source>
        <dbReference type="EMBL" id="RIB05866.1"/>
    </source>
</evidence>
<dbReference type="InterPro" id="IPR003034">
    <property type="entry name" value="SAP_dom"/>
</dbReference>
<dbReference type="Pfam" id="PF02037">
    <property type="entry name" value="SAP"/>
    <property type="match status" value="1"/>
</dbReference>
<name>A0A397UFF7_9GLOM</name>
<feature type="region of interest" description="Disordered" evidence="1">
    <location>
        <begin position="90"/>
        <end position="130"/>
    </location>
</feature>
<proteinExistence type="predicted"/>
<dbReference type="InterPro" id="IPR036361">
    <property type="entry name" value="SAP_dom_sf"/>
</dbReference>
<dbReference type="OrthoDB" id="2446405at2759"/>
<accession>A0A397UFF7</accession>
<protein>
    <recommendedName>
        <fullName evidence="2">SAP domain-containing protein</fullName>
    </recommendedName>
</protein>
<dbReference type="Gene3D" id="1.10.720.30">
    <property type="entry name" value="SAP domain"/>
    <property type="match status" value="1"/>
</dbReference>
<organism evidence="3 4">
    <name type="scientific">Gigaspora rosea</name>
    <dbReference type="NCBI Taxonomy" id="44941"/>
    <lineage>
        <taxon>Eukaryota</taxon>
        <taxon>Fungi</taxon>
        <taxon>Fungi incertae sedis</taxon>
        <taxon>Mucoromycota</taxon>
        <taxon>Glomeromycotina</taxon>
        <taxon>Glomeromycetes</taxon>
        <taxon>Diversisporales</taxon>
        <taxon>Gigasporaceae</taxon>
        <taxon>Gigaspora</taxon>
    </lineage>
</organism>
<comment type="caution">
    <text evidence="3">The sequence shown here is derived from an EMBL/GenBank/DDBJ whole genome shotgun (WGS) entry which is preliminary data.</text>
</comment>
<dbReference type="EMBL" id="QKWP01001907">
    <property type="protein sequence ID" value="RIB05866.1"/>
    <property type="molecule type" value="Genomic_DNA"/>
</dbReference>
<dbReference type="SUPFAM" id="SSF68906">
    <property type="entry name" value="SAP domain"/>
    <property type="match status" value="1"/>
</dbReference>
<dbReference type="AlphaFoldDB" id="A0A397UFF7"/>
<keyword evidence="4" id="KW-1185">Reference proteome</keyword>
<evidence type="ECO:0000313" key="4">
    <source>
        <dbReference type="Proteomes" id="UP000266673"/>
    </source>
</evidence>
<reference evidence="3 4" key="1">
    <citation type="submission" date="2018-06" db="EMBL/GenBank/DDBJ databases">
        <title>Comparative genomics reveals the genomic features of Rhizophagus irregularis, R. cerebriforme, R. diaphanum and Gigaspora rosea, and their symbiotic lifestyle signature.</title>
        <authorList>
            <person name="Morin E."/>
            <person name="San Clemente H."/>
            <person name="Chen E.C.H."/>
            <person name="De La Providencia I."/>
            <person name="Hainaut M."/>
            <person name="Kuo A."/>
            <person name="Kohler A."/>
            <person name="Murat C."/>
            <person name="Tang N."/>
            <person name="Roy S."/>
            <person name="Loubradou J."/>
            <person name="Henrissat B."/>
            <person name="Grigoriev I.V."/>
            <person name="Corradi N."/>
            <person name="Roux C."/>
            <person name="Martin F.M."/>
        </authorList>
    </citation>
    <scope>NUCLEOTIDE SEQUENCE [LARGE SCALE GENOMIC DNA]</scope>
    <source>
        <strain evidence="3 4">DAOM 194757</strain>
    </source>
</reference>
<gene>
    <name evidence="3" type="ORF">C2G38_2218518</name>
</gene>
<feature type="compositionally biased region" description="Basic and acidic residues" evidence="1">
    <location>
        <begin position="41"/>
        <end position="58"/>
    </location>
</feature>
<dbReference type="PROSITE" id="PS50800">
    <property type="entry name" value="SAP"/>
    <property type="match status" value="1"/>
</dbReference>
<feature type="domain" description="SAP" evidence="2">
    <location>
        <begin position="6"/>
        <end position="40"/>
    </location>
</feature>